<dbReference type="OrthoDB" id="9775849at2"/>
<evidence type="ECO:0000256" key="5">
    <source>
        <dbReference type="ARBA" id="ARBA00022679"/>
    </source>
</evidence>
<evidence type="ECO:0000256" key="2">
    <source>
        <dbReference type="ARBA" id="ARBA00012035"/>
    </source>
</evidence>
<protein>
    <recommendedName>
        <fullName evidence="3 13">Ribokinase</fullName>
        <shortName evidence="13">RK</shortName>
        <ecNumber evidence="2 13">2.7.1.15</ecNumber>
    </recommendedName>
</protein>
<dbReference type="GO" id="GO:0019303">
    <property type="term" value="P:D-ribose catabolic process"/>
    <property type="evidence" value="ECO:0007669"/>
    <property type="project" value="UniProtKB-UniRule"/>
</dbReference>
<feature type="binding site" evidence="13">
    <location>
        <begin position="11"/>
        <end position="13"/>
    </location>
    <ligand>
        <name>substrate</name>
    </ligand>
</feature>
<gene>
    <name evidence="13" type="primary">rbsK</name>
    <name evidence="15" type="ORF">BCR24_01675</name>
</gene>
<evidence type="ECO:0000256" key="9">
    <source>
        <dbReference type="ARBA" id="ARBA00022840"/>
    </source>
</evidence>
<dbReference type="GO" id="GO:0046872">
    <property type="term" value="F:metal ion binding"/>
    <property type="evidence" value="ECO:0007669"/>
    <property type="project" value="UniProtKB-KW"/>
</dbReference>
<evidence type="ECO:0000256" key="1">
    <source>
        <dbReference type="ARBA" id="ARBA00005380"/>
    </source>
</evidence>
<keyword evidence="12 13" id="KW-0119">Carbohydrate metabolism</keyword>
<feature type="binding site" evidence="13">
    <location>
        <begin position="252"/>
        <end position="253"/>
    </location>
    <ligand>
        <name>ATP</name>
        <dbReference type="ChEBI" id="CHEBI:30616"/>
    </ligand>
</feature>
<feature type="binding site" evidence="13">
    <location>
        <position position="287"/>
    </location>
    <ligand>
        <name>K(+)</name>
        <dbReference type="ChEBI" id="CHEBI:29103"/>
    </ligand>
</feature>
<evidence type="ECO:0000313" key="15">
    <source>
        <dbReference type="EMBL" id="OEG24089.1"/>
    </source>
</evidence>
<reference evidence="16" key="1">
    <citation type="submission" date="2016-09" db="EMBL/GenBank/DDBJ databases">
        <authorList>
            <person name="Gulvik C.A."/>
        </authorList>
    </citation>
    <scope>NUCLEOTIDE SEQUENCE [LARGE SCALE GENOMIC DNA]</scope>
    <source>
        <strain evidence="16">LMG 26676</strain>
    </source>
</reference>
<dbReference type="CDD" id="cd01174">
    <property type="entry name" value="ribokinase"/>
    <property type="match status" value="1"/>
</dbReference>
<evidence type="ECO:0000256" key="13">
    <source>
        <dbReference type="HAMAP-Rule" id="MF_01987"/>
    </source>
</evidence>
<keyword evidence="16" id="KW-1185">Reference proteome</keyword>
<dbReference type="InterPro" id="IPR029056">
    <property type="entry name" value="Ribokinase-like"/>
</dbReference>
<comment type="caution">
    <text evidence="13">Lacks conserved residue(s) required for the propagation of feature annotation.</text>
</comment>
<feature type="binding site" evidence="13">
    <location>
        <position position="249"/>
    </location>
    <ligand>
        <name>K(+)</name>
        <dbReference type="ChEBI" id="CHEBI:29103"/>
    </ligand>
</feature>
<dbReference type="PRINTS" id="PR00990">
    <property type="entry name" value="RIBOKINASE"/>
</dbReference>
<accession>A0A1E5HGK3</accession>
<evidence type="ECO:0000256" key="12">
    <source>
        <dbReference type="ARBA" id="ARBA00023277"/>
    </source>
</evidence>
<evidence type="ECO:0000313" key="16">
    <source>
        <dbReference type="Proteomes" id="UP000094469"/>
    </source>
</evidence>
<dbReference type="InterPro" id="IPR002139">
    <property type="entry name" value="Ribo/fructo_kinase"/>
</dbReference>
<dbReference type="NCBIfam" id="NF008353">
    <property type="entry name" value="PRK11142.1"/>
    <property type="match status" value="1"/>
</dbReference>
<dbReference type="FunFam" id="3.40.1190.20:FF:000012">
    <property type="entry name" value="Ribokinase"/>
    <property type="match status" value="1"/>
</dbReference>
<keyword evidence="10 13" id="KW-0460">Magnesium</keyword>
<dbReference type="InterPro" id="IPR011611">
    <property type="entry name" value="PfkB_dom"/>
</dbReference>
<evidence type="ECO:0000256" key="3">
    <source>
        <dbReference type="ARBA" id="ARBA00016943"/>
    </source>
</evidence>
<feature type="binding site" evidence="13">
    <location>
        <position position="253"/>
    </location>
    <ligand>
        <name>substrate</name>
    </ligand>
</feature>
<keyword evidence="6 13" id="KW-0479">Metal-binding</keyword>
<feature type="binding site" evidence="13">
    <location>
        <begin position="39"/>
        <end position="43"/>
    </location>
    <ligand>
        <name>substrate</name>
    </ligand>
</feature>
<dbReference type="STRING" id="1131292.BCR24_01675"/>
<name>A0A1E5HGK3_9ENTE</name>
<dbReference type="Gene3D" id="3.40.1190.20">
    <property type="match status" value="1"/>
</dbReference>
<dbReference type="InterPro" id="IPR011877">
    <property type="entry name" value="Ribokinase"/>
</dbReference>
<evidence type="ECO:0000256" key="8">
    <source>
        <dbReference type="ARBA" id="ARBA00022777"/>
    </source>
</evidence>
<feature type="binding site" evidence="13">
    <location>
        <position position="284"/>
    </location>
    <ligand>
        <name>K(+)</name>
        <dbReference type="ChEBI" id="CHEBI:29103"/>
    </ligand>
</feature>
<comment type="catalytic activity">
    <reaction evidence="13">
        <text>D-ribose + ATP = D-ribose 5-phosphate + ADP + H(+)</text>
        <dbReference type="Rhea" id="RHEA:13697"/>
        <dbReference type="ChEBI" id="CHEBI:15378"/>
        <dbReference type="ChEBI" id="CHEBI:30616"/>
        <dbReference type="ChEBI" id="CHEBI:47013"/>
        <dbReference type="ChEBI" id="CHEBI:78346"/>
        <dbReference type="ChEBI" id="CHEBI:456216"/>
        <dbReference type="EC" id="2.7.1.15"/>
    </reaction>
</comment>
<feature type="binding site" evidence="13">
    <location>
        <begin position="221"/>
        <end position="226"/>
    </location>
    <ligand>
        <name>ATP</name>
        <dbReference type="ChEBI" id="CHEBI:30616"/>
    </ligand>
</feature>
<comment type="cofactor">
    <cofactor evidence="13">
        <name>Mg(2+)</name>
        <dbReference type="ChEBI" id="CHEBI:18420"/>
    </cofactor>
    <text evidence="13">Requires a divalent cation, most likely magnesium in vivo, as an electrophilic catalyst to aid phosphoryl group transfer. It is the chelate of the metal and the nucleotide that is the actual substrate.</text>
</comment>
<comment type="caution">
    <text evidence="15">The sequence shown here is derived from an EMBL/GenBank/DDBJ whole genome shotgun (WGS) entry which is preliminary data.</text>
</comment>
<evidence type="ECO:0000259" key="14">
    <source>
        <dbReference type="Pfam" id="PF00294"/>
    </source>
</evidence>
<feature type="binding site" evidence="13">
    <location>
        <position position="140"/>
    </location>
    <ligand>
        <name>substrate</name>
    </ligand>
</feature>
<dbReference type="HAMAP" id="MF_01987">
    <property type="entry name" value="Ribokinase"/>
    <property type="match status" value="1"/>
</dbReference>
<dbReference type="EMBL" id="MIKC01000001">
    <property type="protein sequence ID" value="OEG24089.1"/>
    <property type="molecule type" value="Genomic_DNA"/>
</dbReference>
<comment type="similarity">
    <text evidence="13">Belongs to the carbohydrate kinase PfkB family. Ribokinase subfamily.</text>
</comment>
<dbReference type="RefSeq" id="WP_069638814.1">
    <property type="nucleotide sequence ID" value="NZ_JAFBEZ010000013.1"/>
</dbReference>
<dbReference type="NCBIfam" id="TIGR02152">
    <property type="entry name" value="D_ribokin_bact"/>
    <property type="match status" value="1"/>
</dbReference>
<feature type="binding site" evidence="13">
    <location>
        <position position="293"/>
    </location>
    <ligand>
        <name>K(+)</name>
        <dbReference type="ChEBI" id="CHEBI:29103"/>
    </ligand>
</feature>
<feature type="binding site" evidence="13">
    <location>
        <position position="185"/>
    </location>
    <ligand>
        <name>ATP</name>
        <dbReference type="ChEBI" id="CHEBI:30616"/>
    </ligand>
</feature>
<feature type="binding site" evidence="13">
    <location>
        <position position="289"/>
    </location>
    <ligand>
        <name>K(+)</name>
        <dbReference type="ChEBI" id="CHEBI:29103"/>
    </ligand>
</feature>
<dbReference type="AlphaFoldDB" id="A0A1E5HGK3"/>
<feature type="binding site" evidence="13">
    <location>
        <position position="247"/>
    </location>
    <ligand>
        <name>K(+)</name>
        <dbReference type="ChEBI" id="CHEBI:29103"/>
    </ligand>
</feature>
<keyword evidence="8 13" id="KW-0418">Kinase</keyword>
<feature type="active site" description="Proton acceptor" evidence="13">
    <location>
        <position position="253"/>
    </location>
</feature>
<keyword evidence="7 13" id="KW-0547">Nucleotide-binding</keyword>
<dbReference type="PANTHER" id="PTHR10584:SF166">
    <property type="entry name" value="RIBOKINASE"/>
    <property type="match status" value="1"/>
</dbReference>
<dbReference type="GO" id="GO:0005524">
    <property type="term" value="F:ATP binding"/>
    <property type="evidence" value="ECO:0007669"/>
    <property type="project" value="UniProtKB-UniRule"/>
</dbReference>
<dbReference type="EC" id="2.7.1.15" evidence="2 13"/>
<organism evidence="15 16">
    <name type="scientific">Enterococcus ureilyticus</name>
    <dbReference type="NCBI Taxonomy" id="1131292"/>
    <lineage>
        <taxon>Bacteria</taxon>
        <taxon>Bacillati</taxon>
        <taxon>Bacillota</taxon>
        <taxon>Bacilli</taxon>
        <taxon>Lactobacillales</taxon>
        <taxon>Enterococcaceae</taxon>
        <taxon>Enterococcus</taxon>
    </lineage>
</organism>
<sequence>MNKVTIIGSINSDTTLRMKYLPKPGETLHTTELFTSGGGKGANQAIAARRNGAQTAFIGAVGKDDTGKRMITLLEKETIDISGIEVIDNQSTGSAYILLDSFGENSIIIHSGANNHITNAQVKAYQDLIEASDFIIAQFESTLDSTIQAFKLAKQNGVKTILNPAPAFEQIPPELLAHTDLIIPNESEVEILTGIKISSEQSMKEAADYLHNLGIESVVITLGNKGAFYDVKGKSGIIPALKVKAVDTTAAGDTFIGAMVSVLQKDFSNLEEAIKYGTRAAALTVQRFGAQPSIPYGSELL</sequence>
<keyword evidence="11 13" id="KW-0630">Potassium</keyword>
<evidence type="ECO:0000256" key="6">
    <source>
        <dbReference type="ARBA" id="ARBA00022723"/>
    </source>
</evidence>
<keyword evidence="9 13" id="KW-0067">ATP-binding</keyword>
<evidence type="ECO:0000256" key="11">
    <source>
        <dbReference type="ARBA" id="ARBA00022958"/>
    </source>
</evidence>
<keyword evidence="4 13" id="KW-0963">Cytoplasm</keyword>
<dbReference type="InterPro" id="IPR002173">
    <property type="entry name" value="Carboh/pur_kinase_PfkB_CS"/>
</dbReference>
<comment type="pathway">
    <text evidence="13">Carbohydrate metabolism; D-ribose degradation; D-ribose 5-phosphate from beta-D-ribopyranose: step 2/2.</text>
</comment>
<evidence type="ECO:0000256" key="10">
    <source>
        <dbReference type="ARBA" id="ARBA00022842"/>
    </source>
</evidence>
<comment type="similarity">
    <text evidence="1">Belongs to the carbohydrate kinase pfkB family.</text>
</comment>
<dbReference type="PANTHER" id="PTHR10584">
    <property type="entry name" value="SUGAR KINASE"/>
    <property type="match status" value="1"/>
</dbReference>
<dbReference type="Pfam" id="PF00294">
    <property type="entry name" value="PfkB"/>
    <property type="match status" value="1"/>
</dbReference>
<comment type="subcellular location">
    <subcellularLocation>
        <location evidence="13">Cytoplasm</location>
    </subcellularLocation>
</comment>
<evidence type="ECO:0000256" key="7">
    <source>
        <dbReference type="ARBA" id="ARBA00022741"/>
    </source>
</evidence>
<dbReference type="PROSITE" id="PS00584">
    <property type="entry name" value="PFKB_KINASES_2"/>
    <property type="match status" value="1"/>
</dbReference>
<comment type="function">
    <text evidence="13">Catalyzes the phosphorylation of ribose at O-5 in a reaction requiring ATP and magnesium. The resulting D-ribose-5-phosphate can then be used either for sythesis of nucleotides, histidine, and tryptophan, or as a component of the pentose phosphate pathway.</text>
</comment>
<dbReference type="GO" id="GO:0005829">
    <property type="term" value="C:cytosol"/>
    <property type="evidence" value="ECO:0007669"/>
    <property type="project" value="TreeGrafter"/>
</dbReference>
<dbReference type="SUPFAM" id="SSF53613">
    <property type="entry name" value="Ribokinase-like"/>
    <property type="match status" value="1"/>
</dbReference>
<dbReference type="Proteomes" id="UP000094469">
    <property type="component" value="Unassembled WGS sequence"/>
</dbReference>
<dbReference type="UniPathway" id="UPA00916">
    <property type="reaction ID" value="UER00889"/>
</dbReference>
<keyword evidence="5 13" id="KW-0808">Transferase</keyword>
<feature type="domain" description="Carbohydrate kinase PfkB" evidence="14">
    <location>
        <begin position="1"/>
        <end position="295"/>
    </location>
</feature>
<proteinExistence type="inferred from homology"/>
<dbReference type="GO" id="GO:0004747">
    <property type="term" value="F:ribokinase activity"/>
    <property type="evidence" value="ECO:0007669"/>
    <property type="project" value="UniProtKB-UniRule"/>
</dbReference>
<comment type="subunit">
    <text evidence="13">Homodimer.</text>
</comment>
<evidence type="ECO:0000256" key="4">
    <source>
        <dbReference type="ARBA" id="ARBA00022490"/>
    </source>
</evidence>
<comment type="activity regulation">
    <text evidence="13">Activated by a monovalent cation that binds near, but not in, the active site. The most likely occupant of the site in vivo is potassium. Ion binding induces a conformational change that may alter substrate affinity.</text>
</comment>